<evidence type="ECO:0000313" key="1">
    <source>
        <dbReference type="EMBL" id="KAI8550906.1"/>
    </source>
</evidence>
<name>A0ACC0ND23_RHOML</name>
<sequence length="456" mass="51277">MLLTVSTPPSIRFDQSGQVRPKMPPKNTTTTLCSVPSLFISLSLLCILSLSLFLLSHNPSPSLHSQTTPTNSFINVYVADLPRSLNYGLLEQYWSLTTDTRLGSESDNQIRSARSWNQNLQYPSYPENPIIKQYSAEYWITGDLMTTPGELRTASFARRVFDYAEADVVFVPFFATMSAEMQLGVGKGVFRKKEGNEDYERQRQVVDFVKGSEAWKQSGGRDHVFVLTDPVAMWHVRAEISPAVLLVVDFGGWYRLDSEASSSNSSDMIQHTQGGMVREKLWDLLVNEPGVVMEEGFPNATGKEQSIKGMRTSEFCLHPAGDTPTSCRLFDAIQSLCIPVIVSDNIELPFEGMVDYSEFSVFVAVTDALQPNWLVRHLRSYSDKQKNIFRQNMAQVQPVFEYDNGHPGGIGHIPLDGAVNYIWKKVHQKLPMIKEAIIREKRKPPGVSVPLRCHCT</sequence>
<comment type="caution">
    <text evidence="1">The sequence shown here is derived from an EMBL/GenBank/DDBJ whole genome shotgun (WGS) entry which is preliminary data.</text>
</comment>
<keyword evidence="2" id="KW-1185">Reference proteome</keyword>
<protein>
    <submittedName>
        <fullName evidence="1">Uncharacterized protein</fullName>
    </submittedName>
</protein>
<evidence type="ECO:0000313" key="2">
    <source>
        <dbReference type="Proteomes" id="UP001062846"/>
    </source>
</evidence>
<accession>A0ACC0ND23</accession>
<gene>
    <name evidence="1" type="ORF">RHMOL_Rhmol06G0143700</name>
</gene>
<proteinExistence type="predicted"/>
<dbReference type="Proteomes" id="UP001062846">
    <property type="component" value="Chromosome 6"/>
</dbReference>
<organism evidence="1 2">
    <name type="scientific">Rhododendron molle</name>
    <name type="common">Chinese azalea</name>
    <name type="synonym">Azalea mollis</name>
    <dbReference type="NCBI Taxonomy" id="49168"/>
    <lineage>
        <taxon>Eukaryota</taxon>
        <taxon>Viridiplantae</taxon>
        <taxon>Streptophyta</taxon>
        <taxon>Embryophyta</taxon>
        <taxon>Tracheophyta</taxon>
        <taxon>Spermatophyta</taxon>
        <taxon>Magnoliopsida</taxon>
        <taxon>eudicotyledons</taxon>
        <taxon>Gunneridae</taxon>
        <taxon>Pentapetalae</taxon>
        <taxon>asterids</taxon>
        <taxon>Ericales</taxon>
        <taxon>Ericaceae</taxon>
        <taxon>Ericoideae</taxon>
        <taxon>Rhodoreae</taxon>
        <taxon>Rhododendron</taxon>
    </lineage>
</organism>
<dbReference type="EMBL" id="CM046393">
    <property type="protein sequence ID" value="KAI8550906.1"/>
    <property type="molecule type" value="Genomic_DNA"/>
</dbReference>
<reference evidence="1" key="1">
    <citation type="submission" date="2022-02" db="EMBL/GenBank/DDBJ databases">
        <title>Plant Genome Project.</title>
        <authorList>
            <person name="Zhang R.-G."/>
        </authorList>
    </citation>
    <scope>NUCLEOTIDE SEQUENCE</scope>
    <source>
        <strain evidence="1">AT1</strain>
    </source>
</reference>